<evidence type="ECO:0000313" key="2">
    <source>
        <dbReference type="Proteomes" id="UP000566071"/>
    </source>
</evidence>
<gene>
    <name evidence="1" type="ORF">HK413_05805</name>
</gene>
<sequence>MLPHLPGTANTSTPVVVGSAAFVKMQILMPGETAAPGSATGKTGTPTARTAGTAFTIIVNAVDAYWNKVPTVTDMVHIATTDANGVVPADIALANGTMTFTNKVTLKTPVTTTTITVTDVTDGAKTADTSPALTVNVGAFVKLQILLTGETAAPGTTAGKTGTPTAQVAGATINVTVNAVDNVWNVITSATDVVHFASTDVNADLPANTALVGGTINLTATVKTAGSRTITVTDVTNPAKTNNTSGSVTVSAGAFVKLQLLLPGETAAAGTATGKTGTPSVASAGTPLAVTVNAVDAYWNKK</sequence>
<proteinExistence type="predicted"/>
<dbReference type="EMBL" id="JABFCR010000020">
    <property type="protein sequence ID" value="NNU33775.1"/>
    <property type="molecule type" value="Genomic_DNA"/>
</dbReference>
<dbReference type="RefSeq" id="WP_175269463.1">
    <property type="nucleotide sequence ID" value="NZ_JABFCR010000020.1"/>
</dbReference>
<reference evidence="1 2" key="1">
    <citation type="submission" date="2020-05" db="EMBL/GenBank/DDBJ databases">
        <authorList>
            <person name="Khan S.A."/>
            <person name="Jeon C.O."/>
            <person name="Chun B.H."/>
        </authorList>
    </citation>
    <scope>NUCLEOTIDE SEQUENCE [LARGE SCALE GENOMIC DNA]</scope>
    <source>
        <strain evidence="1 2">S1162</strain>
    </source>
</reference>
<keyword evidence="2" id="KW-1185">Reference proteome</keyword>
<name>A0ABX1W0Y5_9SPHI</name>
<organism evidence="1 2">
    <name type="scientific">Mucilaginibacter humi</name>
    <dbReference type="NCBI Taxonomy" id="2732510"/>
    <lineage>
        <taxon>Bacteria</taxon>
        <taxon>Pseudomonadati</taxon>
        <taxon>Bacteroidota</taxon>
        <taxon>Sphingobacteriia</taxon>
        <taxon>Sphingobacteriales</taxon>
        <taxon>Sphingobacteriaceae</taxon>
        <taxon>Mucilaginibacter</taxon>
    </lineage>
</organism>
<dbReference type="Proteomes" id="UP000566071">
    <property type="component" value="Unassembled WGS sequence"/>
</dbReference>
<evidence type="ECO:0000313" key="1">
    <source>
        <dbReference type="EMBL" id="NNU33775.1"/>
    </source>
</evidence>
<comment type="caution">
    <text evidence="1">The sequence shown here is derived from an EMBL/GenBank/DDBJ whole genome shotgun (WGS) entry which is preliminary data.</text>
</comment>
<accession>A0ABX1W0Y5</accession>
<protein>
    <submittedName>
        <fullName evidence="1">Uncharacterized protein</fullName>
    </submittedName>
</protein>